<dbReference type="Gene3D" id="1.20.1420.30">
    <property type="entry name" value="NCX, central ion-binding region"/>
    <property type="match status" value="2"/>
</dbReference>
<feature type="transmembrane region" description="Helical" evidence="12">
    <location>
        <begin position="484"/>
        <end position="506"/>
    </location>
</feature>
<dbReference type="GO" id="GO:0016020">
    <property type="term" value="C:membrane"/>
    <property type="evidence" value="ECO:0007669"/>
    <property type="project" value="UniProtKB-SubCell"/>
</dbReference>
<feature type="transmembrane region" description="Helical" evidence="12">
    <location>
        <begin position="356"/>
        <end position="373"/>
    </location>
</feature>
<keyword evidence="7 12" id="KW-1133">Transmembrane helix</keyword>
<evidence type="ECO:0000256" key="3">
    <source>
        <dbReference type="ARBA" id="ARBA00022449"/>
    </source>
</evidence>
<comment type="caution">
    <text evidence="14">The sequence shown here is derived from an EMBL/GenBank/DDBJ whole genome shotgun (WGS) entry which is preliminary data.</text>
</comment>
<evidence type="ECO:0000256" key="2">
    <source>
        <dbReference type="ARBA" id="ARBA00022448"/>
    </source>
</evidence>
<accession>A0AAN9FRK0</accession>
<keyword evidence="10" id="KW-0739">Sodium transport</keyword>
<dbReference type="Proteomes" id="UP001372338">
    <property type="component" value="Unassembled WGS sequence"/>
</dbReference>
<feature type="transmembrane region" description="Helical" evidence="12">
    <location>
        <begin position="187"/>
        <end position="206"/>
    </location>
</feature>
<keyword evidence="10" id="KW-0406">Ion transport</keyword>
<name>A0AAN9FRK0_CROPI</name>
<keyword evidence="6" id="KW-0630">Potassium</keyword>
<keyword evidence="15" id="KW-1185">Reference proteome</keyword>
<feature type="transmembrane region" description="Helical" evidence="12">
    <location>
        <begin position="156"/>
        <end position="175"/>
    </location>
</feature>
<dbReference type="GO" id="GO:0015297">
    <property type="term" value="F:antiporter activity"/>
    <property type="evidence" value="ECO:0007669"/>
    <property type="project" value="UniProtKB-KW"/>
</dbReference>
<keyword evidence="4" id="KW-0633">Potassium transport</keyword>
<feature type="transmembrane region" description="Helical" evidence="12">
    <location>
        <begin position="416"/>
        <end position="435"/>
    </location>
</feature>
<evidence type="ECO:0000256" key="4">
    <source>
        <dbReference type="ARBA" id="ARBA00022538"/>
    </source>
</evidence>
<gene>
    <name evidence="14" type="ORF">RIF29_09150</name>
</gene>
<dbReference type="GO" id="GO:0008324">
    <property type="term" value="F:monoatomic cation transmembrane transporter activity"/>
    <property type="evidence" value="ECO:0007669"/>
    <property type="project" value="TreeGrafter"/>
</dbReference>
<feature type="transmembrane region" description="Helical" evidence="12">
    <location>
        <begin position="526"/>
        <end position="543"/>
    </location>
</feature>
<dbReference type="InterPro" id="IPR044880">
    <property type="entry name" value="NCX_ion-bd_dom_sf"/>
</dbReference>
<dbReference type="PANTHER" id="PTHR12266:SF26">
    <property type="entry name" value="CATION_CALCIUM EXCHANGER 3-LIKE"/>
    <property type="match status" value="1"/>
</dbReference>
<evidence type="ECO:0000256" key="8">
    <source>
        <dbReference type="ARBA" id="ARBA00023053"/>
    </source>
</evidence>
<feature type="transmembrane region" description="Helical" evidence="12">
    <location>
        <begin position="385"/>
        <end position="404"/>
    </location>
</feature>
<feature type="domain" description="Sodium/calcium exchanger membrane region" evidence="13">
    <location>
        <begin position="86"/>
        <end position="228"/>
    </location>
</feature>
<dbReference type="InterPro" id="IPR004837">
    <property type="entry name" value="NaCa_Exmemb"/>
</dbReference>
<evidence type="ECO:0000256" key="11">
    <source>
        <dbReference type="ARBA" id="ARBA00038187"/>
    </source>
</evidence>
<dbReference type="GO" id="GO:0006814">
    <property type="term" value="P:sodium ion transport"/>
    <property type="evidence" value="ECO:0007669"/>
    <property type="project" value="UniProtKB-KW"/>
</dbReference>
<organism evidence="14 15">
    <name type="scientific">Crotalaria pallida</name>
    <name type="common">Smooth rattlebox</name>
    <name type="synonym">Crotalaria striata</name>
    <dbReference type="NCBI Taxonomy" id="3830"/>
    <lineage>
        <taxon>Eukaryota</taxon>
        <taxon>Viridiplantae</taxon>
        <taxon>Streptophyta</taxon>
        <taxon>Embryophyta</taxon>
        <taxon>Tracheophyta</taxon>
        <taxon>Spermatophyta</taxon>
        <taxon>Magnoliopsida</taxon>
        <taxon>eudicotyledons</taxon>
        <taxon>Gunneridae</taxon>
        <taxon>Pentapetalae</taxon>
        <taxon>rosids</taxon>
        <taxon>fabids</taxon>
        <taxon>Fabales</taxon>
        <taxon>Fabaceae</taxon>
        <taxon>Papilionoideae</taxon>
        <taxon>50 kb inversion clade</taxon>
        <taxon>genistoids sensu lato</taxon>
        <taxon>core genistoids</taxon>
        <taxon>Crotalarieae</taxon>
        <taxon>Crotalaria</taxon>
    </lineage>
</organism>
<keyword evidence="2" id="KW-0813">Transport</keyword>
<dbReference type="GO" id="GO:0006813">
    <property type="term" value="P:potassium ion transport"/>
    <property type="evidence" value="ECO:0007669"/>
    <property type="project" value="UniProtKB-KW"/>
</dbReference>
<keyword evidence="9 12" id="KW-0472">Membrane</keyword>
<evidence type="ECO:0000256" key="6">
    <source>
        <dbReference type="ARBA" id="ARBA00022958"/>
    </source>
</evidence>
<evidence type="ECO:0000256" key="5">
    <source>
        <dbReference type="ARBA" id="ARBA00022692"/>
    </source>
</evidence>
<dbReference type="PANTHER" id="PTHR12266">
    <property type="entry name" value="NA+/CA2+ K+ INDEPENDENT EXCHANGER"/>
    <property type="match status" value="1"/>
</dbReference>
<reference evidence="14 15" key="1">
    <citation type="submission" date="2024-01" db="EMBL/GenBank/DDBJ databases">
        <title>The genomes of 5 underutilized Papilionoideae crops provide insights into root nodulation and disease resistanc.</title>
        <authorList>
            <person name="Yuan L."/>
        </authorList>
    </citation>
    <scope>NUCLEOTIDE SEQUENCE [LARGE SCALE GENOMIC DNA]</scope>
    <source>
        <strain evidence="14">ZHUSHIDOU_FW_LH</strain>
        <tissue evidence="14">Leaf</tissue>
    </source>
</reference>
<dbReference type="InterPro" id="IPR051359">
    <property type="entry name" value="CaCA_antiporter"/>
</dbReference>
<feature type="domain" description="Sodium/calcium exchanger membrane region" evidence="13">
    <location>
        <begin position="420"/>
        <end position="572"/>
    </location>
</feature>
<proteinExistence type="inferred from homology"/>
<keyword evidence="8" id="KW-0915">Sodium</keyword>
<evidence type="ECO:0000313" key="15">
    <source>
        <dbReference type="Proteomes" id="UP001372338"/>
    </source>
</evidence>
<comment type="subcellular location">
    <subcellularLocation>
        <location evidence="1">Membrane</location>
        <topology evidence="1">Multi-pass membrane protein</topology>
    </subcellularLocation>
</comment>
<sequence length="584" mass="63760">MAQLHTKSIAPIPSSLPLSNNNNVTIIMSTDTKICIHLFASEIDENKCNFLKVNPCCTPNGYFNYINFLYCDCENFAFLGYVVLFVWLAALFYMLGNTAADYFCCSLEKLSGLLNLPPTIAGVTLLPFGNGAPDVFSSIAAFMGNGNAGEVGLNSVLGGAVFVTCVVVGVISISVSDKRVQIDKKNFIRNVCFFLCTILSLGVILINGKVDVVGAVAFIFIYVVYASAVVAIEVFNKRAQEIKLGGVNISVAPLLSEKGSLLSHLNEEGPKIHNDESMLVEVSQWIWAPNVASYSNHNLSYAQEGQKFVWGWIDEEAEEGCCSYSFFKHFSLLEVPLTFPRRLTIPIVQEERWSKGYAVASASFSPILLAFLWNSNDNLDSLSGGIVYVASVVIGCVLGVLAYMYTTSDQPPQRFLFPWVFGGFLMSIVWFYIIANELVALLLAFGIIFGINPSILGVTILAWGNSIGDLVSNVAMAMNSQDGVQIAMSGCYAGPMFNTLVGLGISLLLGSWSTRPESFIVSKDGSLFYTVGFLVLALIWSLFMLQRNNMCLNKALGIGLISIYLVFLFFRIITSIDDVSLPNV</sequence>
<protein>
    <recommendedName>
        <fullName evidence="13">Sodium/calcium exchanger membrane region domain-containing protein</fullName>
    </recommendedName>
</protein>
<dbReference type="Pfam" id="PF01699">
    <property type="entry name" value="Na_Ca_ex"/>
    <property type="match status" value="2"/>
</dbReference>
<keyword evidence="5 12" id="KW-0812">Transmembrane</keyword>
<keyword evidence="3" id="KW-0050">Antiport</keyword>
<dbReference type="EMBL" id="JAYWIO010000002">
    <property type="protein sequence ID" value="KAK7281300.1"/>
    <property type="molecule type" value="Genomic_DNA"/>
</dbReference>
<evidence type="ECO:0000256" key="10">
    <source>
        <dbReference type="ARBA" id="ARBA00023201"/>
    </source>
</evidence>
<evidence type="ECO:0000259" key="13">
    <source>
        <dbReference type="Pfam" id="PF01699"/>
    </source>
</evidence>
<evidence type="ECO:0000313" key="14">
    <source>
        <dbReference type="EMBL" id="KAK7281300.1"/>
    </source>
</evidence>
<comment type="similarity">
    <text evidence="11">Belongs to the Ca(2+):cation antiporter (CaCA) (TC 2.A.19) family. Cation/calcium exchanger (CCX) subfamily.</text>
</comment>
<feature type="transmembrane region" description="Helical" evidence="12">
    <location>
        <begin position="555"/>
        <end position="574"/>
    </location>
</feature>
<evidence type="ECO:0000256" key="12">
    <source>
        <dbReference type="SAM" id="Phobius"/>
    </source>
</evidence>
<feature type="transmembrane region" description="Helical" evidence="12">
    <location>
        <begin position="212"/>
        <end position="235"/>
    </location>
</feature>
<feature type="transmembrane region" description="Helical" evidence="12">
    <location>
        <begin position="76"/>
        <end position="95"/>
    </location>
</feature>
<dbReference type="AlphaFoldDB" id="A0AAN9FRK0"/>
<evidence type="ECO:0000256" key="7">
    <source>
        <dbReference type="ARBA" id="ARBA00022989"/>
    </source>
</evidence>
<evidence type="ECO:0000256" key="9">
    <source>
        <dbReference type="ARBA" id="ARBA00023136"/>
    </source>
</evidence>
<feature type="transmembrane region" description="Helical" evidence="12">
    <location>
        <begin position="441"/>
        <end position="463"/>
    </location>
</feature>
<evidence type="ECO:0000256" key="1">
    <source>
        <dbReference type="ARBA" id="ARBA00004141"/>
    </source>
</evidence>